<name>A0A0F9WF66_9ZZZZ</name>
<evidence type="ECO:0000313" key="1">
    <source>
        <dbReference type="EMBL" id="KKN76918.1"/>
    </source>
</evidence>
<protein>
    <submittedName>
        <fullName evidence="1">Uncharacterized protein</fullName>
    </submittedName>
</protein>
<gene>
    <name evidence="1" type="ORF">LCGC14_0365690</name>
</gene>
<reference evidence="1" key="1">
    <citation type="journal article" date="2015" name="Nature">
        <title>Complex archaea that bridge the gap between prokaryotes and eukaryotes.</title>
        <authorList>
            <person name="Spang A."/>
            <person name="Saw J.H."/>
            <person name="Jorgensen S.L."/>
            <person name="Zaremba-Niedzwiedzka K."/>
            <person name="Martijn J."/>
            <person name="Lind A.E."/>
            <person name="van Eijk R."/>
            <person name="Schleper C."/>
            <person name="Guy L."/>
            <person name="Ettema T.J."/>
        </authorList>
    </citation>
    <scope>NUCLEOTIDE SEQUENCE</scope>
</reference>
<comment type="caution">
    <text evidence="1">The sequence shown here is derived from an EMBL/GenBank/DDBJ whole genome shotgun (WGS) entry which is preliminary data.</text>
</comment>
<dbReference type="EMBL" id="LAZR01000287">
    <property type="protein sequence ID" value="KKN76918.1"/>
    <property type="molecule type" value="Genomic_DNA"/>
</dbReference>
<accession>A0A0F9WF66</accession>
<sequence>MSYRPEGWENPEPCSTCPNISRTTQCAIVCQTWQRYVLYEAGADAILTAIWELASESPIKTFTFDANIKQVYARVYDLPEEG</sequence>
<proteinExistence type="predicted"/>
<dbReference type="AlphaFoldDB" id="A0A0F9WF66"/>
<organism evidence="1">
    <name type="scientific">marine sediment metagenome</name>
    <dbReference type="NCBI Taxonomy" id="412755"/>
    <lineage>
        <taxon>unclassified sequences</taxon>
        <taxon>metagenomes</taxon>
        <taxon>ecological metagenomes</taxon>
    </lineage>
</organism>